<dbReference type="PANTHER" id="PTHR34817">
    <property type="entry name" value="NUCLEOTIDYLTRANSFERASE"/>
    <property type="match status" value="1"/>
</dbReference>
<proteinExistence type="predicted"/>
<dbReference type="PANTHER" id="PTHR34817:SF2">
    <property type="entry name" value="NUCLEOTIDYLTRANSFERASE"/>
    <property type="match status" value="1"/>
</dbReference>
<dbReference type="Pfam" id="PF10127">
    <property type="entry name" value="RlaP"/>
    <property type="match status" value="1"/>
</dbReference>
<dbReference type="GO" id="GO:0016740">
    <property type="term" value="F:transferase activity"/>
    <property type="evidence" value="ECO:0007669"/>
    <property type="project" value="UniProtKB-KW"/>
</dbReference>
<dbReference type="EMBL" id="OLKH01000098">
    <property type="protein sequence ID" value="SPE77742.1"/>
    <property type="molecule type" value="Genomic_DNA"/>
</dbReference>
<sequence>MIRKILIVNNSRNFTWVYSINLLNLRNMQTNILNKLKAIELEKGVEILYAVESGSRAWGFASPDSDYDIRFIYKHELNYYLSLWEQPDTIEFMTTENLDGSGWDLRKTLKLLAKSNVALLEWLYSPVVYYENTQAIAPLRALATDCFSPIATLHHYLSTTRNFMDACNQEHVKLKSYFYALRTALAGKWIVENNSFPPVLFTDLLPMAPTLIQDKIRELLDIKANQAEGYLHPKEVLITDFLMETIAFNQEKASGLGSGRKRNEELDGVFSEIIK</sequence>
<name>A0A2N9PBK7_9FLAO</name>
<accession>A0A2N9PBK7</accession>
<protein>
    <submittedName>
        <fullName evidence="1">Putative nucleotidyltransferase</fullName>
    </submittedName>
</protein>
<dbReference type="Proteomes" id="UP000238180">
    <property type="component" value="Unassembled WGS sequence"/>
</dbReference>
<reference evidence="1 2" key="1">
    <citation type="submission" date="2018-02" db="EMBL/GenBank/DDBJ databases">
        <authorList>
            <person name="Cohen D.B."/>
            <person name="Kent A.D."/>
        </authorList>
    </citation>
    <scope>NUCLEOTIDE SEQUENCE [LARGE SCALE GENOMIC DNA]</scope>
    <source>
        <strain evidence="1">CIP109753</strain>
    </source>
</reference>
<evidence type="ECO:0000313" key="2">
    <source>
        <dbReference type="Proteomes" id="UP000238180"/>
    </source>
</evidence>
<keyword evidence="1" id="KW-0808">Transferase</keyword>
<dbReference type="InterPro" id="IPR018775">
    <property type="entry name" value="RlaP"/>
</dbReference>
<gene>
    <name evidence="1" type="ORF">FLACOL_01747</name>
</gene>
<evidence type="ECO:0000313" key="1">
    <source>
        <dbReference type="EMBL" id="SPE77742.1"/>
    </source>
</evidence>
<organism evidence="1 2">
    <name type="scientific">Flavobacterium columnare</name>
    <dbReference type="NCBI Taxonomy" id="996"/>
    <lineage>
        <taxon>Bacteria</taxon>
        <taxon>Pseudomonadati</taxon>
        <taxon>Bacteroidota</taxon>
        <taxon>Flavobacteriia</taxon>
        <taxon>Flavobacteriales</taxon>
        <taxon>Flavobacteriaceae</taxon>
        <taxon>Flavobacterium</taxon>
    </lineage>
</organism>
<dbReference type="AlphaFoldDB" id="A0A2N9PBK7"/>